<evidence type="ECO:0000256" key="4">
    <source>
        <dbReference type="ARBA" id="ARBA00023002"/>
    </source>
</evidence>
<dbReference type="Gene3D" id="3.50.50.60">
    <property type="entry name" value="FAD/NAD(P)-binding domain"/>
    <property type="match status" value="1"/>
</dbReference>
<gene>
    <name evidence="8" type="ORF">GKO32_03445</name>
</gene>
<dbReference type="Pfam" id="PF01494">
    <property type="entry name" value="FAD_binding_3"/>
    <property type="match status" value="1"/>
</dbReference>
<keyword evidence="5" id="KW-0503">Monooxygenase</keyword>
<organism evidence="8 9">
    <name type="scientific">Amycolatopsis pithecellobii</name>
    <dbReference type="NCBI Taxonomy" id="664692"/>
    <lineage>
        <taxon>Bacteria</taxon>
        <taxon>Bacillati</taxon>
        <taxon>Actinomycetota</taxon>
        <taxon>Actinomycetes</taxon>
        <taxon>Pseudonocardiales</taxon>
        <taxon>Pseudonocardiaceae</taxon>
        <taxon>Amycolatopsis</taxon>
    </lineage>
</organism>
<sequence>MSTPDPRSGRIPLLIVGGGIGGLAAALAIARTGRSVHLIEQAAEFAEIGAGLQIGANATRVLDRLGVLEAAESVAVHPEQAVMRDATTGEKLTGLTLGATYRRRYGFPYLVMHRGDLLQILLDACNADPLITLENNRHVTGCRLETGGVAVTCADGQVYRAGLVVGADGLRSTLRTLFADDEPVCSGYVAYRGTVPIEEVETGVEGNDVMLWIGPRLHLMQYPVRVGALYNQVAVFHSKTFAAGGEWGTPEELDEMFAPTVEAVRLSAASVSRIRHWPLYDREPLGSFVRGRAVLLGDAAHPMLQVLGQGACQALEDAVVLADELAANPENVEKALAAYEQARLPRTTRCQRVARPWADIWHLTDPLALALRNRIFRTRADDDFSDVDWLYAELPA</sequence>
<keyword evidence="9" id="KW-1185">Reference proteome</keyword>
<proteinExistence type="predicted"/>
<evidence type="ECO:0000256" key="2">
    <source>
        <dbReference type="ARBA" id="ARBA00022630"/>
    </source>
</evidence>
<evidence type="ECO:0000256" key="6">
    <source>
        <dbReference type="SAM" id="Phobius"/>
    </source>
</evidence>
<accession>A0A6N7YJF1</accession>
<keyword evidence="6" id="KW-1133">Transmembrane helix</keyword>
<dbReference type="GO" id="GO:0004497">
    <property type="term" value="F:monooxygenase activity"/>
    <property type="evidence" value="ECO:0007669"/>
    <property type="project" value="UniProtKB-KW"/>
</dbReference>
<dbReference type="PANTHER" id="PTHR13789">
    <property type="entry name" value="MONOOXYGENASE"/>
    <property type="match status" value="1"/>
</dbReference>
<dbReference type="InterPro" id="IPR036188">
    <property type="entry name" value="FAD/NAD-bd_sf"/>
</dbReference>
<keyword evidence="3" id="KW-0274">FAD</keyword>
<feature type="domain" description="FAD-binding" evidence="7">
    <location>
        <begin position="12"/>
        <end position="350"/>
    </location>
</feature>
<dbReference type="Proteomes" id="UP000440096">
    <property type="component" value="Unassembled WGS sequence"/>
</dbReference>
<evidence type="ECO:0000256" key="3">
    <source>
        <dbReference type="ARBA" id="ARBA00022827"/>
    </source>
</evidence>
<name>A0A6N7YJF1_9PSEU</name>
<reference evidence="8 9" key="1">
    <citation type="submission" date="2019-11" db="EMBL/GenBank/DDBJ databases">
        <title>Draft genome of Amycolatopsis RM579.</title>
        <authorList>
            <person name="Duangmal K."/>
            <person name="Mingma R."/>
        </authorList>
    </citation>
    <scope>NUCLEOTIDE SEQUENCE [LARGE SCALE GENOMIC DNA]</scope>
    <source>
        <strain evidence="8 9">RM579</strain>
    </source>
</reference>
<keyword evidence="4" id="KW-0560">Oxidoreductase</keyword>
<dbReference type="GO" id="GO:0071949">
    <property type="term" value="F:FAD binding"/>
    <property type="evidence" value="ECO:0007669"/>
    <property type="project" value="InterPro"/>
</dbReference>
<evidence type="ECO:0000313" key="8">
    <source>
        <dbReference type="EMBL" id="MTD53035.1"/>
    </source>
</evidence>
<feature type="transmembrane region" description="Helical" evidence="6">
    <location>
        <begin position="12"/>
        <end position="30"/>
    </location>
</feature>
<comment type="cofactor">
    <cofactor evidence="1">
        <name>FAD</name>
        <dbReference type="ChEBI" id="CHEBI:57692"/>
    </cofactor>
</comment>
<keyword evidence="6" id="KW-0472">Membrane</keyword>
<protein>
    <submittedName>
        <fullName evidence="8">NAD(P)-binding protein</fullName>
    </submittedName>
</protein>
<dbReference type="PANTHER" id="PTHR13789:SF318">
    <property type="entry name" value="GERANYLGERANYL DIPHOSPHATE REDUCTASE"/>
    <property type="match status" value="1"/>
</dbReference>
<dbReference type="PRINTS" id="PR00420">
    <property type="entry name" value="RNGMNOXGNASE"/>
</dbReference>
<dbReference type="SUPFAM" id="SSF51905">
    <property type="entry name" value="FAD/NAD(P)-binding domain"/>
    <property type="match status" value="1"/>
</dbReference>
<evidence type="ECO:0000256" key="1">
    <source>
        <dbReference type="ARBA" id="ARBA00001974"/>
    </source>
</evidence>
<evidence type="ECO:0000259" key="7">
    <source>
        <dbReference type="Pfam" id="PF01494"/>
    </source>
</evidence>
<dbReference type="EMBL" id="WMBA01000003">
    <property type="protein sequence ID" value="MTD53035.1"/>
    <property type="molecule type" value="Genomic_DNA"/>
</dbReference>
<dbReference type="SUPFAM" id="SSF54373">
    <property type="entry name" value="FAD-linked reductases, C-terminal domain"/>
    <property type="match status" value="1"/>
</dbReference>
<evidence type="ECO:0000256" key="5">
    <source>
        <dbReference type="ARBA" id="ARBA00023033"/>
    </source>
</evidence>
<keyword evidence="6" id="KW-0812">Transmembrane</keyword>
<evidence type="ECO:0000313" key="9">
    <source>
        <dbReference type="Proteomes" id="UP000440096"/>
    </source>
</evidence>
<comment type="caution">
    <text evidence="8">The sequence shown here is derived from an EMBL/GenBank/DDBJ whole genome shotgun (WGS) entry which is preliminary data.</text>
</comment>
<dbReference type="AlphaFoldDB" id="A0A6N7YJF1"/>
<keyword evidence="2" id="KW-0285">Flavoprotein</keyword>
<dbReference type="RefSeq" id="WP_312867466.1">
    <property type="nucleotide sequence ID" value="NZ_WMBA01000003.1"/>
</dbReference>
<dbReference type="InterPro" id="IPR050493">
    <property type="entry name" value="FAD-dep_Monooxygenase_BioMet"/>
</dbReference>
<dbReference type="InterPro" id="IPR002938">
    <property type="entry name" value="FAD-bd"/>
</dbReference>